<sequence length="85" mass="9754">MFLKLIFPFLWIAVFSSNLRAQEENQIVKEKMICQKIELIVNGQRYDDGHKCVSAEAICYMVEGLSLSCFANPNLVDPALYKPNR</sequence>
<feature type="signal peptide" evidence="1">
    <location>
        <begin position="1"/>
        <end position="20"/>
    </location>
</feature>
<feature type="chain" id="PRO_5004113392" evidence="1">
    <location>
        <begin position="21"/>
        <end position="85"/>
    </location>
</feature>
<dbReference type="Proteomes" id="UP000012313">
    <property type="component" value="Unassembled WGS sequence"/>
</dbReference>
<dbReference type="AlphaFoldDB" id="N1WHJ8"/>
<gene>
    <name evidence="2" type="ORF">LEP1GSC060_3425</name>
</gene>
<proteinExistence type="predicted"/>
<dbReference type="STRING" id="1218598.LEP1GSC060_3425"/>
<evidence type="ECO:0000256" key="1">
    <source>
        <dbReference type="SAM" id="SignalP"/>
    </source>
</evidence>
<protein>
    <submittedName>
        <fullName evidence="2">Uncharacterized protein</fullName>
    </submittedName>
</protein>
<accession>N1WHJ8</accession>
<name>N1WHJ8_9LEPT</name>
<reference evidence="2" key="1">
    <citation type="submission" date="2013-03" db="EMBL/GenBank/DDBJ databases">
        <authorList>
            <person name="Harkins D.M."/>
            <person name="Durkin A.S."/>
            <person name="Brinkac L.M."/>
            <person name="Haft D.H."/>
            <person name="Selengut J.D."/>
            <person name="Sanka R."/>
            <person name="DePew J."/>
            <person name="Purushe J."/>
            <person name="Hartskeerl R.A."/>
            <person name="Ahmed A."/>
            <person name="van der Linden H."/>
            <person name="Goris M.G.A."/>
            <person name="Vinetz J.M."/>
            <person name="Sutton G.G."/>
            <person name="Nierman W.C."/>
            <person name="Fouts D.E."/>
        </authorList>
    </citation>
    <scope>NUCLEOTIDE SEQUENCE [LARGE SCALE GENOMIC DNA]</scope>
    <source>
        <strain evidence="2">ICFT</strain>
    </source>
</reference>
<organism evidence="2 3">
    <name type="scientific">Leptospira weilii serovar Ranarum str. ICFT</name>
    <dbReference type="NCBI Taxonomy" id="1218598"/>
    <lineage>
        <taxon>Bacteria</taxon>
        <taxon>Pseudomonadati</taxon>
        <taxon>Spirochaetota</taxon>
        <taxon>Spirochaetia</taxon>
        <taxon>Leptospirales</taxon>
        <taxon>Leptospiraceae</taxon>
        <taxon>Leptospira</taxon>
    </lineage>
</organism>
<evidence type="ECO:0000313" key="3">
    <source>
        <dbReference type="Proteomes" id="UP000012313"/>
    </source>
</evidence>
<keyword evidence="1" id="KW-0732">Signal</keyword>
<evidence type="ECO:0000313" key="2">
    <source>
        <dbReference type="EMBL" id="EMY76807.1"/>
    </source>
</evidence>
<keyword evidence="3" id="KW-1185">Reference proteome</keyword>
<dbReference type="EMBL" id="AOHC02000041">
    <property type="protein sequence ID" value="EMY76807.1"/>
    <property type="molecule type" value="Genomic_DNA"/>
</dbReference>
<comment type="caution">
    <text evidence="2">The sequence shown here is derived from an EMBL/GenBank/DDBJ whole genome shotgun (WGS) entry which is preliminary data.</text>
</comment>